<dbReference type="CDD" id="cd00637">
    <property type="entry name" value="7tm_classA_rhodopsin-like"/>
    <property type="match status" value="1"/>
</dbReference>
<keyword evidence="9" id="KW-1185">Reference proteome</keyword>
<dbReference type="InterPro" id="IPR017452">
    <property type="entry name" value="GPCR_Rhodpsn_7TM"/>
</dbReference>
<comment type="similarity">
    <text evidence="5">Belongs to the G-protein coupled receptor 1 family.</text>
</comment>
<evidence type="ECO:0000259" key="7">
    <source>
        <dbReference type="PROSITE" id="PS50262"/>
    </source>
</evidence>
<organism evidence="8 9">
    <name type="scientific">Strongylocentrotus purpuratus</name>
    <name type="common">Purple sea urchin</name>
    <dbReference type="NCBI Taxonomy" id="7668"/>
    <lineage>
        <taxon>Eukaryota</taxon>
        <taxon>Metazoa</taxon>
        <taxon>Echinodermata</taxon>
        <taxon>Eleutherozoa</taxon>
        <taxon>Echinozoa</taxon>
        <taxon>Echinoidea</taxon>
        <taxon>Euechinoidea</taxon>
        <taxon>Echinacea</taxon>
        <taxon>Camarodonta</taxon>
        <taxon>Echinidea</taxon>
        <taxon>Strongylocentrotidae</taxon>
        <taxon>Strongylocentrotus</taxon>
    </lineage>
</organism>
<dbReference type="KEGG" id="spu:105443090"/>
<dbReference type="OMA" id="CIVRYKS"/>
<dbReference type="Gene3D" id="1.20.1070.10">
    <property type="entry name" value="Rhodopsin 7-helix transmembrane proteins"/>
    <property type="match status" value="1"/>
</dbReference>
<keyword evidence="2 5" id="KW-0812">Transmembrane</keyword>
<evidence type="ECO:0000256" key="4">
    <source>
        <dbReference type="ARBA" id="ARBA00023136"/>
    </source>
</evidence>
<keyword evidence="5" id="KW-0297">G-protein coupled receptor</keyword>
<feature type="transmembrane region" description="Helical" evidence="6">
    <location>
        <begin position="120"/>
        <end position="143"/>
    </location>
</feature>
<feature type="transmembrane region" description="Helical" evidence="6">
    <location>
        <begin position="51"/>
        <end position="71"/>
    </location>
</feature>
<evidence type="ECO:0000256" key="6">
    <source>
        <dbReference type="SAM" id="Phobius"/>
    </source>
</evidence>
<dbReference type="InParanoid" id="A0A7M7HGG8"/>
<comment type="subcellular location">
    <subcellularLocation>
        <location evidence="1">Membrane</location>
    </subcellularLocation>
</comment>
<reference evidence="9" key="1">
    <citation type="submission" date="2015-02" db="EMBL/GenBank/DDBJ databases">
        <title>Genome sequencing for Strongylocentrotus purpuratus.</title>
        <authorList>
            <person name="Murali S."/>
            <person name="Liu Y."/>
            <person name="Vee V."/>
            <person name="English A."/>
            <person name="Wang M."/>
            <person name="Skinner E."/>
            <person name="Han Y."/>
            <person name="Muzny D.M."/>
            <person name="Worley K.C."/>
            <person name="Gibbs R.A."/>
        </authorList>
    </citation>
    <scope>NUCLEOTIDE SEQUENCE</scope>
</reference>
<dbReference type="InterPro" id="IPR000276">
    <property type="entry name" value="GPCR_Rhodpsn"/>
</dbReference>
<protein>
    <recommendedName>
        <fullName evidence="7">G-protein coupled receptors family 1 profile domain-containing protein</fullName>
    </recommendedName>
</protein>
<dbReference type="Proteomes" id="UP000007110">
    <property type="component" value="Unassembled WGS sequence"/>
</dbReference>
<dbReference type="GO" id="GO:0004930">
    <property type="term" value="F:G protein-coupled receptor activity"/>
    <property type="evidence" value="ECO:0007669"/>
    <property type="project" value="UniProtKB-KW"/>
</dbReference>
<keyword evidence="3 6" id="KW-1133">Transmembrane helix</keyword>
<dbReference type="SUPFAM" id="SSF81321">
    <property type="entry name" value="Family A G protein-coupled receptor-like"/>
    <property type="match status" value="1"/>
</dbReference>
<sequence length="358" mass="40591">MDEYEVGVTIQEILMYTTDDIEGAATTLPARDTIPSYDWLWDPVTWSWWEIMQAVFASLGIVGNLLVMTVLFQRRTMRKSADALIGALAAADFMTSLFMIPHPKPKTVPDTLLGHIVCKVLLSSISVWVSIMASVLTLTAISIERYIAVVHPFYAKRYLTKRRTMIAVTFIWLCSFIINCQSFVVTTVDPLTHNCIVRYKSPIAQKIFGICVFLILFVFPTSIMLISQILTARELKRQSKYFSDDIRTDRSSPAYNLLRAKKRVVKLLLIVVSMYIICWAPDHLAFLAFNLNLLDASFLYSPLYQGLVALAFFNSCVNPIVYGVHYPEFRAALRATFWQSSSSTRRASLFGPDLSSRT</sequence>
<evidence type="ECO:0000313" key="8">
    <source>
        <dbReference type="EnsemblMetazoa" id="XP_011674208"/>
    </source>
</evidence>
<evidence type="ECO:0000256" key="2">
    <source>
        <dbReference type="ARBA" id="ARBA00022692"/>
    </source>
</evidence>
<feature type="transmembrane region" description="Helical" evidence="6">
    <location>
        <begin position="164"/>
        <end position="184"/>
    </location>
</feature>
<evidence type="ECO:0000256" key="3">
    <source>
        <dbReference type="ARBA" id="ARBA00022989"/>
    </source>
</evidence>
<proteinExistence type="inferred from homology"/>
<dbReference type="PANTHER" id="PTHR45698">
    <property type="entry name" value="TRACE AMINE-ASSOCIATED RECEPTOR 19N-RELATED"/>
    <property type="match status" value="1"/>
</dbReference>
<name>A0A7M7HGG8_STRPU</name>
<accession>A0A7M7HGG8</accession>
<dbReference type="PANTHER" id="PTHR45698:SF1">
    <property type="entry name" value="TRACE AMINE-ASSOCIATED RECEPTOR 13C-LIKE"/>
    <property type="match status" value="1"/>
</dbReference>
<dbReference type="FunCoup" id="A0A7M7HGG8">
    <property type="interactions" value="43"/>
</dbReference>
<reference evidence="8" key="2">
    <citation type="submission" date="2021-01" db="UniProtKB">
        <authorList>
            <consortium name="EnsemblMetazoa"/>
        </authorList>
    </citation>
    <scope>IDENTIFICATION</scope>
</reference>
<feature type="transmembrane region" description="Helical" evidence="6">
    <location>
        <begin position="303"/>
        <end position="324"/>
    </location>
</feature>
<evidence type="ECO:0000256" key="1">
    <source>
        <dbReference type="ARBA" id="ARBA00004370"/>
    </source>
</evidence>
<dbReference type="GeneID" id="105443090"/>
<feature type="domain" description="G-protein coupled receptors family 1 profile" evidence="7">
    <location>
        <begin position="63"/>
        <end position="322"/>
    </location>
</feature>
<dbReference type="GO" id="GO:0016020">
    <property type="term" value="C:membrane"/>
    <property type="evidence" value="ECO:0007669"/>
    <property type="project" value="UniProtKB-SubCell"/>
</dbReference>
<dbReference type="OrthoDB" id="10011262at2759"/>
<dbReference type="AlphaFoldDB" id="A0A7M7HGG8"/>
<evidence type="ECO:0000256" key="5">
    <source>
        <dbReference type="RuleBase" id="RU000688"/>
    </source>
</evidence>
<evidence type="ECO:0000313" key="9">
    <source>
        <dbReference type="Proteomes" id="UP000007110"/>
    </source>
</evidence>
<keyword evidence="5" id="KW-0807">Transducer</keyword>
<dbReference type="Pfam" id="PF00001">
    <property type="entry name" value="7tm_1"/>
    <property type="match status" value="1"/>
</dbReference>
<dbReference type="PROSITE" id="PS00237">
    <property type="entry name" value="G_PROTEIN_RECEP_F1_1"/>
    <property type="match status" value="1"/>
</dbReference>
<dbReference type="EnsemblMetazoa" id="XM_011675906">
    <property type="protein sequence ID" value="XP_011674208"/>
    <property type="gene ID" value="LOC105443090"/>
</dbReference>
<dbReference type="SMART" id="SM01381">
    <property type="entry name" value="7TM_GPCR_Srsx"/>
    <property type="match status" value="1"/>
</dbReference>
<dbReference type="RefSeq" id="XP_011674208.2">
    <property type="nucleotide sequence ID" value="XM_011675906.2"/>
</dbReference>
<feature type="transmembrane region" description="Helical" evidence="6">
    <location>
        <begin position="207"/>
        <end position="230"/>
    </location>
</feature>
<dbReference type="PRINTS" id="PR00237">
    <property type="entry name" value="GPCRRHODOPSN"/>
</dbReference>
<keyword evidence="5" id="KW-0675">Receptor</keyword>
<feature type="transmembrane region" description="Helical" evidence="6">
    <location>
        <begin position="83"/>
        <end position="100"/>
    </location>
</feature>
<feature type="transmembrane region" description="Helical" evidence="6">
    <location>
        <begin position="267"/>
        <end position="291"/>
    </location>
</feature>
<dbReference type="PROSITE" id="PS50262">
    <property type="entry name" value="G_PROTEIN_RECEP_F1_2"/>
    <property type="match status" value="1"/>
</dbReference>
<keyword evidence="4 6" id="KW-0472">Membrane</keyword>